<dbReference type="EMBL" id="CP034545">
    <property type="protein sequence ID" value="AZQ51724.1"/>
    <property type="molecule type" value="Genomic_DNA"/>
</dbReference>
<evidence type="ECO:0000256" key="1">
    <source>
        <dbReference type="SAM" id="Coils"/>
    </source>
</evidence>
<feature type="domain" description="Bacteriophage tail tape measure N-terminal" evidence="3">
    <location>
        <begin position="88"/>
        <end position="265"/>
    </location>
</feature>
<proteinExistence type="predicted"/>
<evidence type="ECO:0000259" key="3">
    <source>
        <dbReference type="Pfam" id="PF06791"/>
    </source>
</evidence>
<feature type="region of interest" description="Disordered" evidence="2">
    <location>
        <begin position="446"/>
        <end position="467"/>
    </location>
</feature>
<dbReference type="Proteomes" id="UP000277191">
    <property type="component" value="Chromosome 1"/>
</dbReference>
<protein>
    <recommendedName>
        <fullName evidence="3">Bacteriophage tail tape measure N-terminal domain-containing protein</fullName>
    </recommendedName>
</protein>
<feature type="region of interest" description="Disordered" evidence="2">
    <location>
        <begin position="1"/>
        <end position="22"/>
    </location>
</feature>
<gene>
    <name evidence="4" type="ORF">D5R55_12330</name>
</gene>
<organism evidence="4 5">
    <name type="scientific">Burkholderia cenocepacia</name>
    <dbReference type="NCBI Taxonomy" id="95486"/>
    <lineage>
        <taxon>Bacteria</taxon>
        <taxon>Pseudomonadati</taxon>
        <taxon>Pseudomonadota</taxon>
        <taxon>Betaproteobacteria</taxon>
        <taxon>Burkholderiales</taxon>
        <taxon>Burkholderiaceae</taxon>
        <taxon>Burkholderia</taxon>
        <taxon>Burkholderia cepacia complex</taxon>
    </lineage>
</organism>
<dbReference type="InterPro" id="IPR009628">
    <property type="entry name" value="Phage_tape_measure_N"/>
</dbReference>
<keyword evidence="1" id="KW-0175">Coiled coil</keyword>
<feature type="coiled-coil region" evidence="1">
    <location>
        <begin position="476"/>
        <end position="503"/>
    </location>
</feature>
<evidence type="ECO:0000313" key="5">
    <source>
        <dbReference type="Proteomes" id="UP000277191"/>
    </source>
</evidence>
<accession>A0A3Q9F8X6</accession>
<name>A0A3Q9F8X6_9BURK</name>
<sequence>MSDDNRVDVSINVSSDGAERGSKDAAAAIAQAVAKMESSFRELSQEARASTAATAQGFDQMRSSIDSAADRIVQASQRVRQANAAEEASHRSLGHASTAARREMLVLAHELSMGNYKRFAGSLMVLGEQMDWMGKIMNPVGLSIGAVAGTIALASAVTYKAAEAMADYGEAVHKTSQVTGASTDAIQQWVFAAHAAGVNAKETVESFGKLAEVQNRAVHGNKVAADAFAALGISLNTLRSSSPNDLLAKIADAFHNSADGAGKAAVANELFGASGANLIPLLDRGSAGLAQLGAEARNAGAIIGGETIEQMAAMKEQMDLAHARMDAMSMSAKTVLLPTVLNLTSALSDNAALKPILEDFYHGVSEVVKGAASALATLVVGAEQAGIAISTVVAAANRAGAGDFSGIVSTVKSGFHDIETAGDHYRTFIQKVWSDTAAPATVHGATGSHQIDFSKGTPRGNHGGEVTPTREYAYENAQTQAKLNALKEDLKAEQSELDRSYKLQEISLRDYYLQRLAITLKGMDAERAAVKQQLDQTTALESKARNPAERLSLRTKEVEIEGRLAVMGRQRAAAVIQTSQDMQAAIAAETKGLEDLAAKRANAGFAEAQKRAMLVAEEEVRQGRMTQAQLIELERQFEEQKTEVAIQAIQHRLDTEKSLTRVQQQELRDQQVQLAQDGQTKQLQLSIAANDAQMQSARQATNSIEEGFSRTFASIVDGTARGKQAFANLFSSINQELTQLVTKSLFDKVSKMEFGGGFSMDSLLRSGTSKLLGGDASGAAATTAHTTAVTADTTGITAMTAAVTSATAALAAFTASALSSSVSGAGSSLSGLLGGLGQGDMAGAFGFTATGVTGSAGAVAAGAMSGGGGGMSALMGLALPKFDVGTPFVPNDMIAQIHRGEAIVPAHMNSPYAGGNVSVSNQFVLPGGTDMRTQSQIAAMAGASISQAMRRNG</sequence>
<dbReference type="AlphaFoldDB" id="A0A3Q9F8X6"/>
<dbReference type="RefSeq" id="WP_126362471.1">
    <property type="nucleotide sequence ID" value="NZ_CP034545.1"/>
</dbReference>
<reference evidence="4 5" key="1">
    <citation type="submission" date="2018-12" db="EMBL/GenBank/DDBJ databases">
        <title>Cadmium resistance mechanism in endophytic bacteria Burkholderia cenocepacia YG-3.</title>
        <authorList>
            <person name="Zhang X."/>
            <person name="Wang X."/>
            <person name="Zhu Y."/>
        </authorList>
    </citation>
    <scope>NUCLEOTIDE SEQUENCE [LARGE SCALE GENOMIC DNA]</scope>
    <source>
        <strain evidence="4 5">YG-3</strain>
    </source>
</reference>
<dbReference type="Pfam" id="PF06791">
    <property type="entry name" value="TMP_2"/>
    <property type="match status" value="1"/>
</dbReference>
<evidence type="ECO:0000313" key="4">
    <source>
        <dbReference type="EMBL" id="AZQ51724.1"/>
    </source>
</evidence>
<evidence type="ECO:0000256" key="2">
    <source>
        <dbReference type="SAM" id="MobiDB-lite"/>
    </source>
</evidence>